<organism evidence="2 3">
    <name type="scientific">Pleurodeles waltl</name>
    <name type="common">Iberian ribbed newt</name>
    <dbReference type="NCBI Taxonomy" id="8319"/>
    <lineage>
        <taxon>Eukaryota</taxon>
        <taxon>Metazoa</taxon>
        <taxon>Chordata</taxon>
        <taxon>Craniata</taxon>
        <taxon>Vertebrata</taxon>
        <taxon>Euteleostomi</taxon>
        <taxon>Amphibia</taxon>
        <taxon>Batrachia</taxon>
        <taxon>Caudata</taxon>
        <taxon>Salamandroidea</taxon>
        <taxon>Salamandridae</taxon>
        <taxon>Pleurodelinae</taxon>
        <taxon>Pleurodeles</taxon>
    </lineage>
</organism>
<evidence type="ECO:0000256" key="1">
    <source>
        <dbReference type="SAM" id="MobiDB-lite"/>
    </source>
</evidence>
<comment type="caution">
    <text evidence="2">The sequence shown here is derived from an EMBL/GenBank/DDBJ whole genome shotgun (WGS) entry which is preliminary data.</text>
</comment>
<dbReference type="AlphaFoldDB" id="A0AAV7SHR8"/>
<feature type="compositionally biased region" description="Basic and acidic residues" evidence="1">
    <location>
        <begin position="54"/>
        <end position="66"/>
    </location>
</feature>
<dbReference type="EMBL" id="JANPWB010000008">
    <property type="protein sequence ID" value="KAJ1163621.1"/>
    <property type="molecule type" value="Genomic_DNA"/>
</dbReference>
<evidence type="ECO:0000313" key="2">
    <source>
        <dbReference type="EMBL" id="KAJ1163621.1"/>
    </source>
</evidence>
<feature type="region of interest" description="Disordered" evidence="1">
    <location>
        <begin position="1"/>
        <end position="89"/>
    </location>
</feature>
<reference evidence="2" key="1">
    <citation type="journal article" date="2022" name="bioRxiv">
        <title>Sequencing and chromosome-scale assembly of the giantPleurodeles waltlgenome.</title>
        <authorList>
            <person name="Brown T."/>
            <person name="Elewa A."/>
            <person name="Iarovenko S."/>
            <person name="Subramanian E."/>
            <person name="Araus A.J."/>
            <person name="Petzold A."/>
            <person name="Susuki M."/>
            <person name="Suzuki K.-i.T."/>
            <person name="Hayashi T."/>
            <person name="Toyoda A."/>
            <person name="Oliveira C."/>
            <person name="Osipova E."/>
            <person name="Leigh N.D."/>
            <person name="Simon A."/>
            <person name="Yun M.H."/>
        </authorList>
    </citation>
    <scope>NUCLEOTIDE SEQUENCE</scope>
    <source>
        <strain evidence="2">20211129_DDA</strain>
        <tissue evidence="2">Liver</tissue>
    </source>
</reference>
<sequence length="114" mass="13356">MSVENRRGGKKEEEDEVVEEPGLSLKTEEDKEVAGQRAEHRGVSGRPSQGSCHASREAWHYQDAKVKRSTQRGQQDREKRERKKEKKLIITDIEKRKKIESKTCVRQKNKEKKR</sequence>
<dbReference type="Proteomes" id="UP001066276">
    <property type="component" value="Chromosome 4_2"/>
</dbReference>
<accession>A0AAV7SHR8</accession>
<feature type="compositionally biased region" description="Basic and acidic residues" evidence="1">
    <location>
        <begin position="26"/>
        <end position="42"/>
    </location>
</feature>
<evidence type="ECO:0000313" key="3">
    <source>
        <dbReference type="Proteomes" id="UP001066276"/>
    </source>
</evidence>
<protein>
    <submittedName>
        <fullName evidence="2">Uncharacterized protein</fullName>
    </submittedName>
</protein>
<gene>
    <name evidence="2" type="ORF">NDU88_004077</name>
</gene>
<keyword evidence="3" id="KW-1185">Reference proteome</keyword>
<feature type="compositionally biased region" description="Basic and acidic residues" evidence="1">
    <location>
        <begin position="1"/>
        <end position="12"/>
    </location>
</feature>
<name>A0AAV7SHR8_PLEWA</name>
<proteinExistence type="predicted"/>